<proteinExistence type="inferred from homology"/>
<name>A0A8A0RJ77_9FIRM</name>
<evidence type="ECO:0000313" key="4">
    <source>
        <dbReference type="Proteomes" id="UP000662904"/>
    </source>
</evidence>
<reference evidence="3" key="1">
    <citation type="submission" date="2020-07" db="EMBL/GenBank/DDBJ databases">
        <title>Koleobacter methoxysyntrophicus gen. nov., sp. nov., a novel anaerobic bacterium isolated from deep subsurface oil field and proposal of Koleobacterales ord. nov. in the phylum Firmicutes.</title>
        <authorList>
            <person name="Sakamoto S."/>
            <person name="Tamaki H."/>
        </authorList>
    </citation>
    <scope>NUCLEOTIDE SEQUENCE</scope>
    <source>
        <strain evidence="3">NRmbB1</strain>
    </source>
</reference>
<dbReference type="InterPro" id="IPR003477">
    <property type="entry name" value="PemK-like"/>
</dbReference>
<keyword evidence="2" id="KW-1277">Toxin-antitoxin system</keyword>
<evidence type="ECO:0000256" key="2">
    <source>
        <dbReference type="ARBA" id="ARBA00022649"/>
    </source>
</evidence>
<dbReference type="RefSeq" id="WP_206707982.1">
    <property type="nucleotide sequence ID" value="NZ_CP059066.1"/>
</dbReference>
<organism evidence="3 4">
    <name type="scientific">Koleobacter methoxysyntrophicus</name>
    <dbReference type="NCBI Taxonomy" id="2751313"/>
    <lineage>
        <taxon>Bacteria</taxon>
        <taxon>Bacillati</taxon>
        <taxon>Bacillota</taxon>
        <taxon>Clostridia</taxon>
        <taxon>Koleobacterales</taxon>
        <taxon>Koleobacteraceae</taxon>
        <taxon>Koleobacter</taxon>
    </lineage>
</organism>
<dbReference type="GO" id="GO:0003677">
    <property type="term" value="F:DNA binding"/>
    <property type="evidence" value="ECO:0007669"/>
    <property type="project" value="InterPro"/>
</dbReference>
<keyword evidence="4" id="KW-1185">Reference proteome</keyword>
<evidence type="ECO:0000313" key="3">
    <source>
        <dbReference type="EMBL" id="QSQ07724.1"/>
    </source>
</evidence>
<dbReference type="AlphaFoldDB" id="A0A8A0RJ77"/>
<dbReference type="Pfam" id="PF02452">
    <property type="entry name" value="PemK_toxin"/>
    <property type="match status" value="1"/>
</dbReference>
<gene>
    <name evidence="3" type="ORF">H0A61_00040</name>
</gene>
<dbReference type="EMBL" id="CP059066">
    <property type="protein sequence ID" value="QSQ07724.1"/>
    <property type="molecule type" value="Genomic_DNA"/>
</dbReference>
<accession>A0A8A0RJ77</accession>
<sequence length="110" mass="12383">MERFIKGEVVVVPFPFSDLTNSKRRPAFVLANLSGDDLILCQITSQNIKDSYAIPISEKDFEKGSLVKNSNVRPNRIFTADRGIVLYSVGKIKKEKITEIEDKVIQIIKG</sequence>
<comment type="similarity">
    <text evidence="1">Belongs to the PemK/MazF family.</text>
</comment>
<dbReference type="KEGG" id="kme:H0A61_00040"/>
<dbReference type="InterPro" id="IPR011067">
    <property type="entry name" value="Plasmid_toxin/cell-grow_inhib"/>
</dbReference>
<dbReference type="Gene3D" id="2.30.30.110">
    <property type="match status" value="1"/>
</dbReference>
<protein>
    <recommendedName>
        <fullName evidence="5">Growth inhibitor PemK</fullName>
    </recommendedName>
</protein>
<evidence type="ECO:0008006" key="5">
    <source>
        <dbReference type="Google" id="ProtNLM"/>
    </source>
</evidence>
<dbReference type="SUPFAM" id="SSF50118">
    <property type="entry name" value="Cell growth inhibitor/plasmid maintenance toxic component"/>
    <property type="match status" value="1"/>
</dbReference>
<dbReference type="Proteomes" id="UP000662904">
    <property type="component" value="Chromosome"/>
</dbReference>
<evidence type="ECO:0000256" key="1">
    <source>
        <dbReference type="ARBA" id="ARBA00007521"/>
    </source>
</evidence>